<dbReference type="InterPro" id="IPR013424">
    <property type="entry name" value="Ice-binding_C"/>
</dbReference>
<dbReference type="Proteomes" id="UP001597124">
    <property type="component" value="Unassembled WGS sequence"/>
</dbReference>
<feature type="domain" description="Ice-binding protein C-terminal" evidence="2">
    <location>
        <begin position="277"/>
        <end position="300"/>
    </location>
</feature>
<organism evidence="3 4">
    <name type="scientific">Sphingosinicella xenopeptidilytica</name>
    <dbReference type="NCBI Taxonomy" id="364098"/>
    <lineage>
        <taxon>Bacteria</taxon>
        <taxon>Pseudomonadati</taxon>
        <taxon>Pseudomonadota</taxon>
        <taxon>Alphaproteobacteria</taxon>
        <taxon>Sphingomonadales</taxon>
        <taxon>Sphingosinicellaceae</taxon>
        <taxon>Sphingosinicella</taxon>
    </lineage>
</organism>
<name>A0ABW3C076_SPHXN</name>
<dbReference type="RefSeq" id="WP_381487111.1">
    <property type="nucleotide sequence ID" value="NZ_JBHTIK010000002.1"/>
</dbReference>
<dbReference type="EMBL" id="JBHTIK010000002">
    <property type="protein sequence ID" value="MFD0847685.1"/>
    <property type="molecule type" value="Genomic_DNA"/>
</dbReference>
<reference evidence="4" key="1">
    <citation type="journal article" date="2019" name="Int. J. Syst. Evol. Microbiol.">
        <title>The Global Catalogue of Microorganisms (GCM) 10K type strain sequencing project: providing services to taxonomists for standard genome sequencing and annotation.</title>
        <authorList>
            <consortium name="The Broad Institute Genomics Platform"/>
            <consortium name="The Broad Institute Genome Sequencing Center for Infectious Disease"/>
            <person name="Wu L."/>
            <person name="Ma J."/>
        </authorList>
    </citation>
    <scope>NUCLEOTIDE SEQUENCE [LARGE SCALE GENOMIC DNA]</scope>
    <source>
        <strain evidence="4">CCUG 52537</strain>
    </source>
</reference>
<dbReference type="Pfam" id="PF07589">
    <property type="entry name" value="PEP-CTERM"/>
    <property type="match status" value="1"/>
</dbReference>
<gene>
    <name evidence="3" type="ORF">ACFQ00_05055</name>
</gene>
<keyword evidence="1" id="KW-0732">Signal</keyword>
<feature type="chain" id="PRO_5045850824" evidence="1">
    <location>
        <begin position="24"/>
        <end position="303"/>
    </location>
</feature>
<sequence length="303" mass="30792">MRNLTSAVLTACATIAISAGAQAATLSHNGLTMGVNNYGGLGSGGVGFALNGTDAITPGCLCEGWGVASNGAGSYTYGNGSTNFTSGALSDVTSNTGKSTVTTSGGLNVTHSYSPVDGQKLFRIDITIKNDSAAVANDVRYGRTLDWDVTPGYFDNNFTTVYGGTPTGPGGKVLHTSTNPFDTPNPMFTRSQEANTNVSNSIGDKGSYFIFSFGDLGIGEELTFTTFIGADTSAAGLLAAFTAVGIEAYSYTTGRGGENAFGYGFTGLDLPPIGGGDVPEPAALALFGLGIVGVAAARRRRKA</sequence>
<proteinExistence type="predicted"/>
<evidence type="ECO:0000313" key="3">
    <source>
        <dbReference type="EMBL" id="MFD0847685.1"/>
    </source>
</evidence>
<feature type="signal peptide" evidence="1">
    <location>
        <begin position="1"/>
        <end position="23"/>
    </location>
</feature>
<protein>
    <submittedName>
        <fullName evidence="3">PEP-CTERM sorting domain-containing protein</fullName>
    </submittedName>
</protein>
<accession>A0ABW3C076</accession>
<keyword evidence="4" id="KW-1185">Reference proteome</keyword>
<evidence type="ECO:0000313" key="4">
    <source>
        <dbReference type="Proteomes" id="UP001597124"/>
    </source>
</evidence>
<dbReference type="NCBIfam" id="TIGR02595">
    <property type="entry name" value="PEP_CTERM"/>
    <property type="match status" value="1"/>
</dbReference>
<evidence type="ECO:0000259" key="2">
    <source>
        <dbReference type="Pfam" id="PF07589"/>
    </source>
</evidence>
<comment type="caution">
    <text evidence="3">The sequence shown here is derived from an EMBL/GenBank/DDBJ whole genome shotgun (WGS) entry which is preliminary data.</text>
</comment>
<evidence type="ECO:0000256" key="1">
    <source>
        <dbReference type="SAM" id="SignalP"/>
    </source>
</evidence>